<feature type="transmembrane region" description="Helical" evidence="2">
    <location>
        <begin position="231"/>
        <end position="253"/>
    </location>
</feature>
<comment type="caution">
    <text evidence="3">The sequence shown here is derived from an EMBL/GenBank/DDBJ whole genome shotgun (WGS) entry which is preliminary data.</text>
</comment>
<dbReference type="EMBL" id="JANQDX010000005">
    <property type="protein sequence ID" value="KAL0924398.1"/>
    <property type="molecule type" value="Genomic_DNA"/>
</dbReference>
<accession>A0ABD0VI88</accession>
<keyword evidence="2" id="KW-1133">Transmembrane helix</keyword>
<keyword evidence="2" id="KW-0812">Transmembrane</keyword>
<name>A0ABD0VI88_DENTH</name>
<evidence type="ECO:0000256" key="2">
    <source>
        <dbReference type="SAM" id="Phobius"/>
    </source>
</evidence>
<feature type="compositionally biased region" description="Basic residues" evidence="1">
    <location>
        <begin position="317"/>
        <end position="331"/>
    </location>
</feature>
<reference evidence="3 4" key="1">
    <citation type="journal article" date="2024" name="Plant Biotechnol. J.">
        <title>Dendrobium thyrsiflorum genome and its molecular insights into genes involved in important horticultural traits.</title>
        <authorList>
            <person name="Chen B."/>
            <person name="Wang J.Y."/>
            <person name="Zheng P.J."/>
            <person name="Li K.L."/>
            <person name="Liang Y.M."/>
            <person name="Chen X.F."/>
            <person name="Zhang C."/>
            <person name="Zhao X."/>
            <person name="He X."/>
            <person name="Zhang G.Q."/>
            <person name="Liu Z.J."/>
            <person name="Xu Q."/>
        </authorList>
    </citation>
    <scope>NUCLEOTIDE SEQUENCE [LARGE SCALE GENOMIC DNA]</scope>
    <source>
        <strain evidence="3">GZMU011</strain>
    </source>
</reference>
<feature type="region of interest" description="Disordered" evidence="1">
    <location>
        <begin position="301"/>
        <end position="364"/>
    </location>
</feature>
<feature type="transmembrane region" description="Helical" evidence="2">
    <location>
        <begin position="177"/>
        <end position="199"/>
    </location>
</feature>
<organism evidence="3 4">
    <name type="scientific">Dendrobium thyrsiflorum</name>
    <name type="common">Pinecone-like raceme dendrobium</name>
    <name type="synonym">Orchid</name>
    <dbReference type="NCBI Taxonomy" id="117978"/>
    <lineage>
        <taxon>Eukaryota</taxon>
        <taxon>Viridiplantae</taxon>
        <taxon>Streptophyta</taxon>
        <taxon>Embryophyta</taxon>
        <taxon>Tracheophyta</taxon>
        <taxon>Spermatophyta</taxon>
        <taxon>Magnoliopsida</taxon>
        <taxon>Liliopsida</taxon>
        <taxon>Asparagales</taxon>
        <taxon>Orchidaceae</taxon>
        <taxon>Epidendroideae</taxon>
        <taxon>Malaxideae</taxon>
        <taxon>Dendrobiinae</taxon>
        <taxon>Dendrobium</taxon>
    </lineage>
</organism>
<keyword evidence="2" id="KW-0472">Membrane</keyword>
<proteinExistence type="predicted"/>
<feature type="compositionally biased region" description="Low complexity" evidence="1">
    <location>
        <begin position="301"/>
        <end position="314"/>
    </location>
</feature>
<evidence type="ECO:0000313" key="4">
    <source>
        <dbReference type="Proteomes" id="UP001552299"/>
    </source>
</evidence>
<keyword evidence="4" id="KW-1185">Reference proteome</keyword>
<sequence>MALETQIRLEILCDLMNKPLEWQLSDEQLGILMRLFQGDNDGASDRIVRTSVNVFSERRASNIFFERSGEHLLPSIERRTWLLPSFRAFEHLEAKARLRLRLLSVVRPARLCLPRGFVVPLGSSFRLQAPLRFLPMASSLFCEATGEDHLLAFRFPVWLFGFLSWRPLGFPALSPGWLYLGVAVLGFCAAFWGPVFWALRFSLSLLEPNLFPCFLAIIPWLPDAFWDVVTWAVWLLFSGLLAFSLPLSYWFLWAACEENARPKIAMALNSIYQYQISFSQTSRHDQLWHLLTGISSPMKTTSFSSNTATSTNQSKPIQKHHMGGKRRRRIRGKEGFGSSLADHRRSSFRPPPELLPTTAGVPSDHRHLIQHGRRQISKKHPETLAKEKHGFLEPILDSQNLEAVNIRKRLGPPVWAPVFKAVLKESQDRQILVKARSSGVGSGLHLKAVLKESQDRQNLAKARSSGVGSDLQGRPEGVARPSNFTLLPRLSYSIYRANHVFVNPHGELGFHDSRSLNNTISLIHIILNIHLQISIEMCHQQWADATAAAVVALSSEVTAGVLEASNSIGLAASRVLSPTRAKGRESSHCFGPARLAAGAADEIEHGLGRFGEIGMGGEICVLLSFLHAPKKCAAIAAAQRETRHWRRSRTDGKKNKKGAE</sequence>
<gene>
    <name evidence="3" type="ORF">M5K25_005224</name>
</gene>
<evidence type="ECO:0000256" key="1">
    <source>
        <dbReference type="SAM" id="MobiDB-lite"/>
    </source>
</evidence>
<evidence type="ECO:0000313" key="3">
    <source>
        <dbReference type="EMBL" id="KAL0924398.1"/>
    </source>
</evidence>
<dbReference type="Proteomes" id="UP001552299">
    <property type="component" value="Unassembled WGS sequence"/>
</dbReference>
<protein>
    <submittedName>
        <fullName evidence="3">Uncharacterized protein</fullName>
    </submittedName>
</protein>
<dbReference type="AlphaFoldDB" id="A0ABD0VI88"/>
<feature type="region of interest" description="Disordered" evidence="1">
    <location>
        <begin position="455"/>
        <end position="474"/>
    </location>
</feature>